<evidence type="ECO:0000259" key="9">
    <source>
        <dbReference type="Pfam" id="PF02558"/>
    </source>
</evidence>
<feature type="binding site" evidence="8">
    <location>
        <position position="76"/>
    </location>
    <ligand>
        <name>NADP(+)</name>
        <dbReference type="ChEBI" id="CHEBI:58349"/>
    </ligand>
</feature>
<comment type="caution">
    <text evidence="8">Lacks conserved residue(s) required for the propagation of feature annotation.</text>
</comment>
<dbReference type="HAMAP" id="MF_00222">
    <property type="entry name" value="Shikimate_DH_AroE"/>
    <property type="match status" value="1"/>
</dbReference>
<dbReference type="SUPFAM" id="SSF53223">
    <property type="entry name" value="Aminoacid dehydrogenase-like, N-terminal domain"/>
    <property type="match status" value="1"/>
</dbReference>
<evidence type="ECO:0000256" key="2">
    <source>
        <dbReference type="ARBA" id="ARBA00012962"/>
    </source>
</evidence>
<keyword evidence="12" id="KW-1185">Reference proteome</keyword>
<dbReference type="InterPro" id="IPR022893">
    <property type="entry name" value="Shikimate_DH_fam"/>
</dbReference>
<sequence length="264" mass="29380">MKSLFALFGNPVHHSKSPLMHNLAFQKLGYDGCYTRWLLKEGARLRETFLALDLKGANITVPHKEAAFEAADIVEDFAAEVRAVNTLVLKEGKLYGYNTDAPGFYRALQKLGEVKTALIMGAGGTARALSLYLRSQGIDVEVVNRSAGRLEWFKAEGFVCHTWEGFDATPKDVVINTTSAGLEDNSLPMPKALLDAALAQAKYAVDVIYGKETPFLEEAKRLNLPHFDGSEMLLQQGIIAFDYFTDHRYTLDEIEKAMRPFLNL</sequence>
<comment type="catalytic activity">
    <reaction evidence="7 8">
        <text>shikimate + NADP(+) = 3-dehydroshikimate + NADPH + H(+)</text>
        <dbReference type="Rhea" id="RHEA:17737"/>
        <dbReference type="ChEBI" id="CHEBI:15378"/>
        <dbReference type="ChEBI" id="CHEBI:16630"/>
        <dbReference type="ChEBI" id="CHEBI:36208"/>
        <dbReference type="ChEBI" id="CHEBI:57783"/>
        <dbReference type="ChEBI" id="CHEBI:58349"/>
        <dbReference type="EC" id="1.1.1.25"/>
    </reaction>
</comment>
<dbReference type="NCBIfam" id="NF001316">
    <property type="entry name" value="PRK00258.2-5"/>
    <property type="match status" value="1"/>
</dbReference>
<feature type="active site" description="Proton acceptor" evidence="8">
    <location>
        <position position="64"/>
    </location>
</feature>
<dbReference type="InterPro" id="IPR013708">
    <property type="entry name" value="Shikimate_DH-bd_N"/>
</dbReference>
<dbReference type="PANTHER" id="PTHR21089">
    <property type="entry name" value="SHIKIMATE DEHYDROGENASE"/>
    <property type="match status" value="1"/>
</dbReference>
<feature type="binding site" evidence="8">
    <location>
        <position position="100"/>
    </location>
    <ligand>
        <name>shikimate</name>
        <dbReference type="ChEBI" id="CHEBI:36208"/>
    </ligand>
</feature>
<evidence type="ECO:0000256" key="8">
    <source>
        <dbReference type="HAMAP-Rule" id="MF_00222"/>
    </source>
</evidence>
<keyword evidence="3 8" id="KW-0028">Amino-acid biosynthesis</keyword>
<evidence type="ECO:0000256" key="6">
    <source>
        <dbReference type="ARBA" id="ARBA00023141"/>
    </source>
</evidence>
<dbReference type="EC" id="1.1.1.25" evidence="2 8"/>
<dbReference type="PANTHER" id="PTHR21089:SF1">
    <property type="entry name" value="BIFUNCTIONAL 3-DEHYDROQUINATE DEHYDRATASE_SHIKIMATE DEHYDROGENASE, CHLOROPLASTIC"/>
    <property type="match status" value="1"/>
</dbReference>
<evidence type="ECO:0000256" key="4">
    <source>
        <dbReference type="ARBA" id="ARBA00022857"/>
    </source>
</evidence>
<name>A0ABM8FJ36_9BACT</name>
<comment type="function">
    <text evidence="8">Involved in the biosynthesis of the chorismate, which leads to the biosynthesis of aromatic amino acids. Catalyzes the reversible NADPH linked reduction of 3-dehydroshikimate (DHSA) to yield shikimate (SA).</text>
</comment>
<evidence type="ECO:0000256" key="5">
    <source>
        <dbReference type="ARBA" id="ARBA00023002"/>
    </source>
</evidence>
<dbReference type="RefSeq" id="WP_286337496.1">
    <property type="nucleotide sequence ID" value="NZ_AP027370.1"/>
</dbReference>
<comment type="subunit">
    <text evidence="8">Homodimer.</text>
</comment>
<feature type="binding site" evidence="8">
    <location>
        <position position="85"/>
    </location>
    <ligand>
        <name>shikimate</name>
        <dbReference type="ChEBI" id="CHEBI:36208"/>
    </ligand>
</feature>
<feature type="binding site" evidence="8">
    <location>
        <position position="229"/>
    </location>
    <ligand>
        <name>NADP(+)</name>
        <dbReference type="ChEBI" id="CHEBI:58349"/>
    </ligand>
</feature>
<comment type="similarity">
    <text evidence="8">Belongs to the shikimate dehydrogenase family.</text>
</comment>
<dbReference type="InterPro" id="IPR046346">
    <property type="entry name" value="Aminoacid_DH-like_N_sf"/>
</dbReference>
<evidence type="ECO:0000256" key="3">
    <source>
        <dbReference type="ARBA" id="ARBA00022605"/>
    </source>
</evidence>
<dbReference type="InterPro" id="IPR036291">
    <property type="entry name" value="NAD(P)-bd_dom_sf"/>
</dbReference>
<comment type="pathway">
    <text evidence="1 8">Metabolic intermediate biosynthesis; chorismate biosynthesis; chorismate from D-erythrose 4-phosphate and phosphoenolpyruvate: step 4/7.</text>
</comment>
<proteinExistence type="inferred from homology"/>
<dbReference type="Pfam" id="PF08501">
    <property type="entry name" value="Shikimate_dh_N"/>
    <property type="match status" value="1"/>
</dbReference>
<feature type="binding site" evidence="8">
    <location>
        <position position="209"/>
    </location>
    <ligand>
        <name>shikimate</name>
        <dbReference type="ChEBI" id="CHEBI:36208"/>
    </ligand>
</feature>
<organism evidence="11 12">
    <name type="scientific">Hydrogenimonas cancrithermarum</name>
    <dbReference type="NCBI Taxonomy" id="2993563"/>
    <lineage>
        <taxon>Bacteria</taxon>
        <taxon>Pseudomonadati</taxon>
        <taxon>Campylobacterota</taxon>
        <taxon>Epsilonproteobacteria</taxon>
        <taxon>Campylobacterales</taxon>
        <taxon>Hydrogenimonadaceae</taxon>
        <taxon>Hydrogenimonas</taxon>
    </lineage>
</organism>
<evidence type="ECO:0000313" key="12">
    <source>
        <dbReference type="Proteomes" id="UP001321445"/>
    </source>
</evidence>
<reference evidence="11 12" key="1">
    <citation type="submission" date="2023-03" db="EMBL/GenBank/DDBJ databases">
        <title>Description of Hydrogenimonas sp. ISO32.</title>
        <authorList>
            <person name="Mino S."/>
            <person name="Fukazawa S."/>
            <person name="Sawabe T."/>
        </authorList>
    </citation>
    <scope>NUCLEOTIDE SEQUENCE [LARGE SCALE GENOMIC DNA]</scope>
    <source>
        <strain evidence="11 12">ISO32</strain>
    </source>
</reference>
<accession>A0ABM8FJ36</accession>
<dbReference type="Proteomes" id="UP001321445">
    <property type="component" value="Chromosome"/>
</dbReference>
<dbReference type="SUPFAM" id="SSF51735">
    <property type="entry name" value="NAD(P)-binding Rossmann-fold domains"/>
    <property type="match status" value="1"/>
</dbReference>
<dbReference type="Gene3D" id="3.40.50.720">
    <property type="entry name" value="NAD(P)-binding Rossmann-like Domain"/>
    <property type="match status" value="1"/>
</dbReference>
<dbReference type="Pfam" id="PF02558">
    <property type="entry name" value="ApbA"/>
    <property type="match status" value="1"/>
</dbReference>
<feature type="binding site" evidence="8">
    <location>
        <begin position="15"/>
        <end position="17"/>
    </location>
    <ligand>
        <name>shikimate</name>
        <dbReference type="ChEBI" id="CHEBI:36208"/>
    </ligand>
</feature>
<dbReference type="NCBIfam" id="TIGR00507">
    <property type="entry name" value="aroE"/>
    <property type="match status" value="1"/>
</dbReference>
<evidence type="ECO:0000313" key="11">
    <source>
        <dbReference type="EMBL" id="BDY12295.1"/>
    </source>
</evidence>
<dbReference type="CDD" id="cd01065">
    <property type="entry name" value="NAD_bind_Shikimate_DH"/>
    <property type="match status" value="1"/>
</dbReference>
<feature type="binding site" evidence="8">
    <location>
        <position position="60"/>
    </location>
    <ligand>
        <name>shikimate</name>
        <dbReference type="ChEBI" id="CHEBI:36208"/>
    </ligand>
</feature>
<keyword evidence="6 8" id="KW-0057">Aromatic amino acid biosynthesis</keyword>
<keyword evidence="4 8" id="KW-0521">NADP</keyword>
<gene>
    <name evidence="8 11" type="primary">aroE</name>
    <name evidence="11" type="ORF">HCR_06070</name>
</gene>
<dbReference type="InterPro" id="IPR013332">
    <property type="entry name" value="KPR_N"/>
</dbReference>
<evidence type="ECO:0000256" key="7">
    <source>
        <dbReference type="ARBA" id="ARBA00049442"/>
    </source>
</evidence>
<dbReference type="EMBL" id="AP027370">
    <property type="protein sequence ID" value="BDY12295.1"/>
    <property type="molecule type" value="Genomic_DNA"/>
</dbReference>
<feature type="binding site" evidence="8">
    <location>
        <position position="236"/>
    </location>
    <ligand>
        <name>shikimate</name>
        <dbReference type="ChEBI" id="CHEBI:36208"/>
    </ligand>
</feature>
<dbReference type="InterPro" id="IPR011342">
    <property type="entry name" value="Shikimate_DH"/>
</dbReference>
<feature type="binding site" evidence="8">
    <location>
        <position position="207"/>
    </location>
    <ligand>
        <name>NADP(+)</name>
        <dbReference type="ChEBI" id="CHEBI:58349"/>
    </ligand>
</feature>
<evidence type="ECO:0000259" key="10">
    <source>
        <dbReference type="Pfam" id="PF08501"/>
    </source>
</evidence>
<evidence type="ECO:0000256" key="1">
    <source>
        <dbReference type="ARBA" id="ARBA00004871"/>
    </source>
</evidence>
<feature type="domain" description="Shikimate dehydrogenase substrate binding N-terminal" evidence="10">
    <location>
        <begin position="7"/>
        <end position="87"/>
    </location>
</feature>
<feature type="domain" description="Ketopantoate reductase N-terminal" evidence="9">
    <location>
        <begin position="118"/>
        <end position="195"/>
    </location>
</feature>
<protein>
    <recommendedName>
        <fullName evidence="2 8">Shikimate dehydrogenase (NADP(+))</fullName>
        <shortName evidence="8">SDH</shortName>
        <ecNumber evidence="2 8">1.1.1.25</ecNumber>
    </recommendedName>
</protein>
<keyword evidence="5 8" id="KW-0560">Oxidoreductase</keyword>
<dbReference type="Gene3D" id="3.40.50.10860">
    <property type="entry name" value="Leucine Dehydrogenase, chain A, domain 1"/>
    <property type="match status" value="1"/>
</dbReference>